<reference evidence="1 2" key="1">
    <citation type="journal article" date="2013" name="Mar. Genomics">
        <title>Expression of sulfatases in Rhodopirellula baltica and the diversity of sulfatases in the genus Rhodopirellula.</title>
        <authorList>
            <person name="Wegner C.E."/>
            <person name="Richter-Heitmann T."/>
            <person name="Klindworth A."/>
            <person name="Klockow C."/>
            <person name="Richter M."/>
            <person name="Achstetter T."/>
            <person name="Glockner F.O."/>
            <person name="Harder J."/>
        </authorList>
    </citation>
    <scope>NUCLEOTIDE SEQUENCE [LARGE SCALE GENOMIC DNA]</scope>
    <source>
        <strain evidence="1 2">WH47</strain>
    </source>
</reference>
<gene>
    <name evidence="1" type="ORF">RBWH47_03389</name>
</gene>
<accession>F2ARX2</accession>
<name>F2ARX2_RHOBT</name>
<dbReference type="AlphaFoldDB" id="F2ARX2"/>
<evidence type="ECO:0000313" key="2">
    <source>
        <dbReference type="Proteomes" id="UP000006222"/>
    </source>
</evidence>
<dbReference type="EMBL" id="AFAR01000134">
    <property type="protein sequence ID" value="EGF27585.1"/>
    <property type="molecule type" value="Genomic_DNA"/>
</dbReference>
<comment type="caution">
    <text evidence="1">The sequence shown here is derived from an EMBL/GenBank/DDBJ whole genome shotgun (WGS) entry which is preliminary data.</text>
</comment>
<proteinExistence type="predicted"/>
<sequence length="64" mass="6974">MPAAVTDSIADFRSRQLNENCKDDLMLKFSTFFFAFLPCVLPGLSSQALAEVAGDTGVKGERVF</sequence>
<dbReference type="Proteomes" id="UP000006222">
    <property type="component" value="Unassembled WGS sequence"/>
</dbReference>
<protein>
    <submittedName>
        <fullName evidence="1">Uncharacterized protein</fullName>
    </submittedName>
</protein>
<evidence type="ECO:0000313" key="1">
    <source>
        <dbReference type="EMBL" id="EGF27585.1"/>
    </source>
</evidence>
<organism evidence="1 2">
    <name type="scientific">Rhodopirellula baltica WH47</name>
    <dbReference type="NCBI Taxonomy" id="991778"/>
    <lineage>
        <taxon>Bacteria</taxon>
        <taxon>Pseudomonadati</taxon>
        <taxon>Planctomycetota</taxon>
        <taxon>Planctomycetia</taxon>
        <taxon>Pirellulales</taxon>
        <taxon>Pirellulaceae</taxon>
        <taxon>Rhodopirellula</taxon>
    </lineage>
</organism>